<protein>
    <submittedName>
        <fullName evidence="1">Uncharacterized protein</fullName>
    </submittedName>
</protein>
<comment type="caution">
    <text evidence="1">The sequence shown here is derived from an EMBL/GenBank/DDBJ whole genome shotgun (WGS) entry which is preliminary data.</text>
</comment>
<dbReference type="InterPro" id="IPR036537">
    <property type="entry name" value="Adaptor_Cbl_N_dom_sf"/>
</dbReference>
<dbReference type="AlphaFoldDB" id="A0AAD6X0D1"/>
<organism evidence="1 2">
    <name type="scientific">Mycena alexandri</name>
    <dbReference type="NCBI Taxonomy" id="1745969"/>
    <lineage>
        <taxon>Eukaryota</taxon>
        <taxon>Fungi</taxon>
        <taxon>Dikarya</taxon>
        <taxon>Basidiomycota</taxon>
        <taxon>Agaricomycotina</taxon>
        <taxon>Agaricomycetes</taxon>
        <taxon>Agaricomycetidae</taxon>
        <taxon>Agaricales</taxon>
        <taxon>Marasmiineae</taxon>
        <taxon>Mycenaceae</taxon>
        <taxon>Mycena</taxon>
    </lineage>
</organism>
<proteinExistence type="predicted"/>
<dbReference type="Proteomes" id="UP001218188">
    <property type="component" value="Unassembled WGS sequence"/>
</dbReference>
<dbReference type="EMBL" id="JARJCM010000094">
    <property type="protein sequence ID" value="KAJ7030156.1"/>
    <property type="molecule type" value="Genomic_DNA"/>
</dbReference>
<sequence length="203" mass="22373">MAKLSLGLANLKLKWSMRLPPDKWKPRIKRGSAACSDIALTSLTALLESADAFPPLKSAVGGVLALWNIVDRVKTSKEKAKALSQRAYEVLEALTDAVPDPLNISPSMLMSIERFNNVLIEACNGIAPLTKRKRLLSLNRDEATLELFNRRLDESFQTFTIAGLTRVETQLLAIKADATVASQTLNNTLTTLTYRFTLIVGLF</sequence>
<evidence type="ECO:0000313" key="1">
    <source>
        <dbReference type="EMBL" id="KAJ7030156.1"/>
    </source>
</evidence>
<evidence type="ECO:0000313" key="2">
    <source>
        <dbReference type="Proteomes" id="UP001218188"/>
    </source>
</evidence>
<dbReference type="InterPro" id="IPR059179">
    <property type="entry name" value="MLKL-like_MCAfunc"/>
</dbReference>
<dbReference type="Gene3D" id="1.20.930.20">
    <property type="entry name" value="Adaptor protein Cbl, N-terminal domain"/>
    <property type="match status" value="1"/>
</dbReference>
<dbReference type="CDD" id="cd21037">
    <property type="entry name" value="MLKL_NTD"/>
    <property type="match status" value="1"/>
</dbReference>
<accession>A0AAD6X0D1</accession>
<keyword evidence="2" id="KW-1185">Reference proteome</keyword>
<name>A0AAD6X0D1_9AGAR</name>
<dbReference type="GO" id="GO:0007166">
    <property type="term" value="P:cell surface receptor signaling pathway"/>
    <property type="evidence" value="ECO:0007669"/>
    <property type="project" value="InterPro"/>
</dbReference>
<gene>
    <name evidence="1" type="ORF">C8F04DRAFT_1114832</name>
</gene>
<reference evidence="1" key="1">
    <citation type="submission" date="2023-03" db="EMBL/GenBank/DDBJ databases">
        <title>Massive genome expansion in bonnet fungi (Mycena s.s.) driven by repeated elements and novel gene families across ecological guilds.</title>
        <authorList>
            <consortium name="Lawrence Berkeley National Laboratory"/>
            <person name="Harder C.B."/>
            <person name="Miyauchi S."/>
            <person name="Viragh M."/>
            <person name="Kuo A."/>
            <person name="Thoen E."/>
            <person name="Andreopoulos B."/>
            <person name="Lu D."/>
            <person name="Skrede I."/>
            <person name="Drula E."/>
            <person name="Henrissat B."/>
            <person name="Morin E."/>
            <person name="Kohler A."/>
            <person name="Barry K."/>
            <person name="LaButti K."/>
            <person name="Morin E."/>
            <person name="Salamov A."/>
            <person name="Lipzen A."/>
            <person name="Mereny Z."/>
            <person name="Hegedus B."/>
            <person name="Baldrian P."/>
            <person name="Stursova M."/>
            <person name="Weitz H."/>
            <person name="Taylor A."/>
            <person name="Grigoriev I.V."/>
            <person name="Nagy L.G."/>
            <person name="Martin F."/>
            <person name="Kauserud H."/>
        </authorList>
    </citation>
    <scope>NUCLEOTIDE SEQUENCE</scope>
    <source>
        <strain evidence="1">CBHHK200</strain>
    </source>
</reference>